<dbReference type="Pfam" id="PF00285">
    <property type="entry name" value="Citrate_synt"/>
    <property type="match status" value="1"/>
</dbReference>
<evidence type="ECO:0000313" key="7">
    <source>
        <dbReference type="Proteomes" id="UP001319882"/>
    </source>
</evidence>
<dbReference type="EC" id="2.3.3.16" evidence="3"/>
<dbReference type="InterPro" id="IPR016143">
    <property type="entry name" value="Citrate_synth-like_sm_a-sub"/>
</dbReference>
<comment type="pathway">
    <text evidence="1">Carbohydrate metabolism; tricarboxylic acid cycle; isocitrate from oxaloacetate: step 1/2.</text>
</comment>
<evidence type="ECO:0000256" key="5">
    <source>
        <dbReference type="SAM" id="MobiDB-lite"/>
    </source>
</evidence>
<dbReference type="PRINTS" id="PR00143">
    <property type="entry name" value="CITRTSNTHASE"/>
</dbReference>
<evidence type="ECO:0000313" key="6">
    <source>
        <dbReference type="EMBL" id="MCB8887926.1"/>
    </source>
</evidence>
<dbReference type="RefSeq" id="WP_227388524.1">
    <property type="nucleotide sequence ID" value="NZ_JBHSCJ010000003.1"/>
</dbReference>
<dbReference type="NCBIfam" id="NF004864">
    <property type="entry name" value="PRK06224.1-1"/>
    <property type="match status" value="1"/>
</dbReference>
<evidence type="ECO:0000256" key="3">
    <source>
        <dbReference type="ARBA" id="ARBA00012972"/>
    </source>
</evidence>
<dbReference type="PANTHER" id="PTHR11739">
    <property type="entry name" value="CITRATE SYNTHASE"/>
    <property type="match status" value="1"/>
</dbReference>
<dbReference type="CDD" id="cd06100">
    <property type="entry name" value="CCL_ACL-C"/>
    <property type="match status" value="1"/>
</dbReference>
<dbReference type="SUPFAM" id="SSF48256">
    <property type="entry name" value="Citrate synthase"/>
    <property type="match status" value="1"/>
</dbReference>
<keyword evidence="7" id="KW-1185">Reference proteome</keyword>
<proteinExistence type="inferred from homology"/>
<dbReference type="EMBL" id="WHVL01000001">
    <property type="protein sequence ID" value="MCB8887926.1"/>
    <property type="molecule type" value="Genomic_DNA"/>
</dbReference>
<feature type="compositionally biased region" description="Basic and acidic residues" evidence="5">
    <location>
        <begin position="269"/>
        <end position="278"/>
    </location>
</feature>
<feature type="region of interest" description="Disordered" evidence="5">
    <location>
        <begin position="245"/>
        <end position="278"/>
    </location>
</feature>
<evidence type="ECO:0000256" key="2">
    <source>
        <dbReference type="ARBA" id="ARBA00010566"/>
    </source>
</evidence>
<keyword evidence="4" id="KW-0808">Transferase</keyword>
<gene>
    <name evidence="6" type="ORF">GEV37_02120</name>
</gene>
<organism evidence="6 7">
    <name type="scientific">Vreelandella malpeensis</name>
    <dbReference type="NCBI Taxonomy" id="1172368"/>
    <lineage>
        <taxon>Bacteria</taxon>
        <taxon>Pseudomonadati</taxon>
        <taxon>Pseudomonadota</taxon>
        <taxon>Gammaproteobacteria</taxon>
        <taxon>Oceanospirillales</taxon>
        <taxon>Halomonadaceae</taxon>
        <taxon>Vreelandella</taxon>
    </lineage>
</organism>
<protein>
    <recommendedName>
        <fullName evidence="3">citrate synthase (unknown stereospecificity)</fullName>
        <ecNumber evidence="3">2.3.3.16</ecNumber>
    </recommendedName>
</protein>
<dbReference type="InterPro" id="IPR016142">
    <property type="entry name" value="Citrate_synth-like_lrg_a-sub"/>
</dbReference>
<comment type="caution">
    <text evidence="6">The sequence shown here is derived from an EMBL/GenBank/DDBJ whole genome shotgun (WGS) entry which is preliminary data.</text>
</comment>
<reference evidence="6 7" key="1">
    <citation type="journal article" date="2021" name="Sci. Rep.">
        <title>Genome analysis of a halophilic bacterium Halomonas malpeensis YU-PRIM-29(T) reveals its exopolysaccharide and pigment producing capabilities.</title>
        <authorList>
            <person name="Athmika"/>
            <person name="Ghate S.D."/>
            <person name="Arun A.B."/>
            <person name="Rao S.S."/>
            <person name="Kumar S.T.A."/>
            <person name="Kandiyil M.K."/>
            <person name="Saptami K."/>
            <person name="Rekha P.D."/>
        </authorList>
    </citation>
    <scope>NUCLEOTIDE SEQUENCE [LARGE SCALE GENOMIC DNA]</scope>
    <source>
        <strain evidence="7">prim 29</strain>
    </source>
</reference>
<name>A0ABS8DNP4_9GAMM</name>
<evidence type="ECO:0000256" key="1">
    <source>
        <dbReference type="ARBA" id="ARBA00004751"/>
    </source>
</evidence>
<comment type="similarity">
    <text evidence="2">Belongs to the citrate synthase family.</text>
</comment>
<dbReference type="Gene3D" id="1.10.230.10">
    <property type="entry name" value="Cytochrome P450-Terp, domain 2"/>
    <property type="match status" value="1"/>
</dbReference>
<dbReference type="Gene3D" id="1.10.580.10">
    <property type="entry name" value="Citrate Synthase, domain 1"/>
    <property type="match status" value="2"/>
</dbReference>
<accession>A0ABS8DNP4</accession>
<dbReference type="InterPro" id="IPR002020">
    <property type="entry name" value="Citrate_synthase"/>
</dbReference>
<dbReference type="GO" id="GO:0008816">
    <property type="term" value="F:citryl-CoA lyase activity"/>
    <property type="evidence" value="ECO:0007669"/>
    <property type="project" value="UniProtKB-EC"/>
</dbReference>
<sequence>MTEETPRTAGEDWWSTEIIEMRPGMIRYRGYAIEELIGRIGFPDMIWLMLRGDLPSAAQATLLSTVLMSAVDHGPQAPSIAIARIASTCGVGINSAMASATNALGDVHGGAGEQCVTLYLAIAARHKAGESLSDATRAELDALRASGVRYVPGFGHRFHPRDPRAPRLMEVLRATTDASIDKGFADIAEEVERQISKGRSRPIPMNVDGATGAIYAALGFAPALCRGLFVLSRSVGVMSHAWEQMQRPERNKGPLPRSETWTYTGHPPRSVEPEGKRP</sequence>
<dbReference type="PANTHER" id="PTHR11739:SF4">
    <property type="entry name" value="CITRATE SYNTHASE, PEROXISOMAL"/>
    <property type="match status" value="1"/>
</dbReference>
<dbReference type="Proteomes" id="UP001319882">
    <property type="component" value="Unassembled WGS sequence"/>
</dbReference>
<dbReference type="InterPro" id="IPR036969">
    <property type="entry name" value="Citrate_synthase_sf"/>
</dbReference>
<keyword evidence="6" id="KW-0456">Lyase</keyword>
<evidence type="ECO:0000256" key="4">
    <source>
        <dbReference type="ARBA" id="ARBA00022679"/>
    </source>
</evidence>